<accession>A0A1T1HAQ5</accession>
<dbReference type="PANTHER" id="PTHR42799">
    <property type="entry name" value="MITOCHONDRIAL PEPTIDE METHIONINE SULFOXIDE REDUCTASE"/>
    <property type="match status" value="1"/>
</dbReference>
<dbReference type="GO" id="GO:0033744">
    <property type="term" value="F:L-methionine:thioredoxin-disulfide S-oxidoreductase activity"/>
    <property type="evidence" value="ECO:0007669"/>
    <property type="project" value="RHEA"/>
</dbReference>
<evidence type="ECO:0000256" key="3">
    <source>
        <dbReference type="ARBA" id="ARBA00047806"/>
    </source>
</evidence>
<dbReference type="GO" id="GO:0034599">
    <property type="term" value="P:cellular response to oxidative stress"/>
    <property type="evidence" value="ECO:0007669"/>
    <property type="project" value="TreeGrafter"/>
</dbReference>
<dbReference type="Pfam" id="PF01625">
    <property type="entry name" value="PMSR"/>
    <property type="match status" value="1"/>
</dbReference>
<comment type="catalytic activity">
    <reaction evidence="3 5">
        <text>L-methionyl-[protein] + [thioredoxin]-disulfide + H2O = L-methionyl-(S)-S-oxide-[protein] + [thioredoxin]-dithiol</text>
        <dbReference type="Rhea" id="RHEA:14217"/>
        <dbReference type="Rhea" id="RHEA-COMP:10698"/>
        <dbReference type="Rhea" id="RHEA-COMP:10700"/>
        <dbReference type="Rhea" id="RHEA-COMP:12313"/>
        <dbReference type="Rhea" id="RHEA-COMP:12315"/>
        <dbReference type="ChEBI" id="CHEBI:15377"/>
        <dbReference type="ChEBI" id="CHEBI:16044"/>
        <dbReference type="ChEBI" id="CHEBI:29950"/>
        <dbReference type="ChEBI" id="CHEBI:44120"/>
        <dbReference type="ChEBI" id="CHEBI:50058"/>
        <dbReference type="EC" id="1.8.4.11"/>
    </reaction>
</comment>
<evidence type="ECO:0000256" key="5">
    <source>
        <dbReference type="HAMAP-Rule" id="MF_01401"/>
    </source>
</evidence>
<dbReference type="InterPro" id="IPR050162">
    <property type="entry name" value="MsrA_MetSO_reductase"/>
</dbReference>
<evidence type="ECO:0000313" key="8">
    <source>
        <dbReference type="Proteomes" id="UP000190064"/>
    </source>
</evidence>
<evidence type="ECO:0000256" key="1">
    <source>
        <dbReference type="ARBA" id="ARBA00005591"/>
    </source>
</evidence>
<organism evidence="7 8">
    <name type="scientific">Oceanospirillum linum</name>
    <dbReference type="NCBI Taxonomy" id="966"/>
    <lineage>
        <taxon>Bacteria</taxon>
        <taxon>Pseudomonadati</taxon>
        <taxon>Pseudomonadota</taxon>
        <taxon>Gammaproteobacteria</taxon>
        <taxon>Oceanospirillales</taxon>
        <taxon>Oceanospirillaceae</taxon>
        <taxon>Oceanospirillum</taxon>
    </lineage>
</organism>
<dbReference type="InterPro" id="IPR036509">
    <property type="entry name" value="Met_Sox_Rdtase_MsrA_sf"/>
</dbReference>
<comment type="similarity">
    <text evidence="1 5">Belongs to the MsrA Met sulfoxide reductase family.</text>
</comment>
<keyword evidence="8" id="KW-1185">Reference proteome</keyword>
<evidence type="ECO:0000256" key="2">
    <source>
        <dbReference type="ARBA" id="ARBA00023002"/>
    </source>
</evidence>
<keyword evidence="2 5" id="KW-0560">Oxidoreductase</keyword>
<comment type="caution">
    <text evidence="7">The sequence shown here is derived from an EMBL/GenBank/DDBJ whole genome shotgun (WGS) entry which is preliminary data.</text>
</comment>
<dbReference type="Gene3D" id="3.30.1060.10">
    <property type="entry name" value="Peptide methionine sulphoxide reductase MsrA"/>
    <property type="match status" value="1"/>
</dbReference>
<feature type="active site" evidence="5">
    <location>
        <position position="54"/>
    </location>
</feature>
<dbReference type="HAMAP" id="MF_01401">
    <property type="entry name" value="MsrA"/>
    <property type="match status" value="1"/>
</dbReference>
<name>A0A1T1HAQ5_OCELI</name>
<proteinExistence type="inferred from homology"/>
<gene>
    <name evidence="5" type="primary">msrA</name>
    <name evidence="7" type="ORF">BTA35_0210815</name>
</gene>
<dbReference type="GO" id="GO:0008113">
    <property type="term" value="F:peptide-methionine (S)-S-oxide reductase activity"/>
    <property type="evidence" value="ECO:0007669"/>
    <property type="project" value="UniProtKB-UniRule"/>
</dbReference>
<dbReference type="SUPFAM" id="SSF55068">
    <property type="entry name" value="Peptide methionine sulfoxide reductase"/>
    <property type="match status" value="1"/>
</dbReference>
<sequence>MRLNSLKEQLIDASQAIPGRDGYPFDIDLPHEVLAGSLAELEHYPHKITLGLGCFWGAERLFWQQPGVLLTAAGYAGGYTPFPRYEEVCSGLTGHSEVVAIAYDPEQLSLEQLLQLFWENHDPTQGMRQGNDQGTQYRSAIYCQNEQDYHQAFQSMQQFQSQLTQAGHGDITTDLRLETVFYFAEPYHQQYLDKNPGGYCGLKGTGVTCI</sequence>
<evidence type="ECO:0000259" key="6">
    <source>
        <dbReference type="Pfam" id="PF01625"/>
    </source>
</evidence>
<dbReference type="NCBIfam" id="TIGR00401">
    <property type="entry name" value="msrA"/>
    <property type="match status" value="1"/>
</dbReference>
<protein>
    <recommendedName>
        <fullName evidence="5">Peptide methionine sulfoxide reductase MsrA</fullName>
        <shortName evidence="5">Protein-methionine-S-oxide reductase</shortName>
        <ecNumber evidence="5">1.8.4.11</ecNumber>
    </recommendedName>
    <alternativeName>
        <fullName evidence="5">Peptide-methionine (S)-S-oxide reductase</fullName>
        <shortName evidence="5">Peptide Met(O) reductase</shortName>
    </alternativeName>
</protein>
<feature type="domain" description="Peptide methionine sulphoxide reductase MsrA" evidence="6">
    <location>
        <begin position="47"/>
        <end position="200"/>
    </location>
</feature>
<evidence type="ECO:0000313" key="7">
    <source>
        <dbReference type="EMBL" id="OOV86948.1"/>
    </source>
</evidence>
<dbReference type="EC" id="1.8.4.11" evidence="5"/>
<comment type="catalytic activity">
    <reaction evidence="4 5">
        <text>[thioredoxin]-disulfide + L-methionine + H2O = L-methionine (S)-S-oxide + [thioredoxin]-dithiol</text>
        <dbReference type="Rhea" id="RHEA:19993"/>
        <dbReference type="Rhea" id="RHEA-COMP:10698"/>
        <dbReference type="Rhea" id="RHEA-COMP:10700"/>
        <dbReference type="ChEBI" id="CHEBI:15377"/>
        <dbReference type="ChEBI" id="CHEBI:29950"/>
        <dbReference type="ChEBI" id="CHEBI:50058"/>
        <dbReference type="ChEBI" id="CHEBI:57844"/>
        <dbReference type="ChEBI" id="CHEBI:58772"/>
        <dbReference type="EC" id="1.8.4.11"/>
    </reaction>
</comment>
<dbReference type="InterPro" id="IPR002569">
    <property type="entry name" value="Met_Sox_Rdtase_MsrA_dom"/>
</dbReference>
<dbReference type="Proteomes" id="UP000190064">
    <property type="component" value="Unassembled WGS sequence"/>
</dbReference>
<reference evidence="7" key="1">
    <citation type="submission" date="2017-02" db="EMBL/GenBank/DDBJ databases">
        <title>Draft Genome Sequence of the Salt Water Bacterium Oceanospirillum linum ATCC 11336.</title>
        <authorList>
            <person name="Trachtenberg A.M."/>
            <person name="Carney J.G."/>
            <person name="Linnane J.D."/>
            <person name="Rheaume B.A."/>
            <person name="Pitts N.L."/>
            <person name="Mykles D.L."/>
            <person name="Maclea K.S."/>
        </authorList>
    </citation>
    <scope>NUCLEOTIDE SEQUENCE [LARGE SCALE GENOMIC DNA]</scope>
    <source>
        <strain evidence="7">ATCC 11336</strain>
    </source>
</reference>
<evidence type="ECO:0000256" key="4">
    <source>
        <dbReference type="ARBA" id="ARBA00048782"/>
    </source>
</evidence>
<dbReference type="STRING" id="966.BTA35_0210815"/>
<comment type="function">
    <text evidence="5">Has an important function as a repair enzyme for proteins that have been inactivated by oxidation. Catalyzes the reversible oxidation-reduction of methionine sulfoxide in proteins to methionine.</text>
</comment>
<dbReference type="AlphaFoldDB" id="A0A1T1HAQ5"/>
<dbReference type="EMBL" id="MTSD02000004">
    <property type="protein sequence ID" value="OOV86948.1"/>
    <property type="molecule type" value="Genomic_DNA"/>
</dbReference>
<dbReference type="GO" id="GO:0005737">
    <property type="term" value="C:cytoplasm"/>
    <property type="evidence" value="ECO:0007669"/>
    <property type="project" value="TreeGrafter"/>
</dbReference>
<dbReference type="PANTHER" id="PTHR42799:SF2">
    <property type="entry name" value="MITOCHONDRIAL PEPTIDE METHIONINE SULFOXIDE REDUCTASE"/>
    <property type="match status" value="1"/>
</dbReference>